<sequence length="235" mass="26973">MNNYSCIIIDDDPSAIELLEDYIGQMENLYTLASYTDPLLAMAEFAAMQKPVDFLFLDMQMPKMNGDVLYAAIRNKVDHLFVITAYGDSAMAAFDDIAVAFLHKPIRQAKFINVVTRLLSPRLVEIDSIMLPVTPKGELITINLANVIAVKSEANYIRIFTAKDSLQYYYSITSIERDFSPYAYFLRINRSFIISTKHIRSMNPNFVRLSNGMKIAVTKTYYERFISFSDKFRKD</sequence>
<dbReference type="PANTHER" id="PTHR44591">
    <property type="entry name" value="STRESS RESPONSE REGULATOR PROTEIN 1"/>
    <property type="match status" value="1"/>
</dbReference>
<dbReference type="SMART" id="SM00850">
    <property type="entry name" value="LytTR"/>
    <property type="match status" value="1"/>
</dbReference>
<dbReference type="RefSeq" id="WP_133551300.1">
    <property type="nucleotide sequence ID" value="NZ_SNWM01000001.1"/>
</dbReference>
<dbReference type="Gene3D" id="3.40.50.2300">
    <property type="match status" value="1"/>
</dbReference>
<protein>
    <submittedName>
        <fullName evidence="5">LytTR family two component transcriptional regulator</fullName>
    </submittedName>
</protein>
<feature type="domain" description="Response regulatory" evidence="3">
    <location>
        <begin position="5"/>
        <end position="119"/>
    </location>
</feature>
<dbReference type="SMART" id="SM00448">
    <property type="entry name" value="REC"/>
    <property type="match status" value="1"/>
</dbReference>
<keyword evidence="1 2" id="KW-0597">Phosphoprotein</keyword>
<comment type="caution">
    <text evidence="5">The sequence shown here is derived from an EMBL/GenBank/DDBJ whole genome shotgun (WGS) entry which is preliminary data.</text>
</comment>
<reference evidence="5 6" key="1">
    <citation type="submission" date="2019-03" db="EMBL/GenBank/DDBJ databases">
        <title>Genomic Encyclopedia of Archaeal and Bacterial Type Strains, Phase II (KMG-II): from individual species to whole genera.</title>
        <authorList>
            <person name="Goeker M."/>
        </authorList>
    </citation>
    <scope>NUCLEOTIDE SEQUENCE [LARGE SCALE GENOMIC DNA]</scope>
    <source>
        <strain evidence="5 6">DSM 19034</strain>
    </source>
</reference>
<dbReference type="InterPro" id="IPR001789">
    <property type="entry name" value="Sig_transdc_resp-reg_receiver"/>
</dbReference>
<keyword evidence="6" id="KW-1185">Reference proteome</keyword>
<dbReference type="PANTHER" id="PTHR44591:SF3">
    <property type="entry name" value="RESPONSE REGULATORY DOMAIN-CONTAINING PROTEIN"/>
    <property type="match status" value="1"/>
</dbReference>
<evidence type="ECO:0000256" key="2">
    <source>
        <dbReference type="PROSITE-ProRule" id="PRU00169"/>
    </source>
</evidence>
<evidence type="ECO:0000259" key="3">
    <source>
        <dbReference type="PROSITE" id="PS50110"/>
    </source>
</evidence>
<evidence type="ECO:0000313" key="6">
    <source>
        <dbReference type="Proteomes" id="UP000295499"/>
    </source>
</evidence>
<dbReference type="GO" id="GO:0003677">
    <property type="term" value="F:DNA binding"/>
    <property type="evidence" value="ECO:0007669"/>
    <property type="project" value="InterPro"/>
</dbReference>
<evidence type="ECO:0000313" key="5">
    <source>
        <dbReference type="EMBL" id="TDO23746.1"/>
    </source>
</evidence>
<dbReference type="Pfam" id="PF04397">
    <property type="entry name" value="LytTR"/>
    <property type="match status" value="1"/>
</dbReference>
<dbReference type="AlphaFoldDB" id="A0A4R6IP25"/>
<evidence type="ECO:0000256" key="1">
    <source>
        <dbReference type="ARBA" id="ARBA00022553"/>
    </source>
</evidence>
<dbReference type="InterPro" id="IPR011006">
    <property type="entry name" value="CheY-like_superfamily"/>
</dbReference>
<dbReference type="Proteomes" id="UP000295499">
    <property type="component" value="Unassembled WGS sequence"/>
</dbReference>
<dbReference type="Gene3D" id="2.40.50.1020">
    <property type="entry name" value="LytTr DNA-binding domain"/>
    <property type="match status" value="1"/>
</dbReference>
<dbReference type="OrthoDB" id="755985at2"/>
<proteinExistence type="predicted"/>
<dbReference type="EMBL" id="SNWM01000001">
    <property type="protein sequence ID" value="TDO23746.1"/>
    <property type="molecule type" value="Genomic_DNA"/>
</dbReference>
<dbReference type="SUPFAM" id="SSF52172">
    <property type="entry name" value="CheY-like"/>
    <property type="match status" value="1"/>
</dbReference>
<feature type="modified residue" description="4-aspartylphosphate" evidence="2">
    <location>
        <position position="58"/>
    </location>
</feature>
<accession>A0A4R6IP25</accession>
<organism evidence="5 6">
    <name type="scientific">Pedobacter duraquae</name>
    <dbReference type="NCBI Taxonomy" id="425511"/>
    <lineage>
        <taxon>Bacteria</taxon>
        <taxon>Pseudomonadati</taxon>
        <taxon>Bacteroidota</taxon>
        <taxon>Sphingobacteriia</taxon>
        <taxon>Sphingobacteriales</taxon>
        <taxon>Sphingobacteriaceae</taxon>
        <taxon>Pedobacter</taxon>
    </lineage>
</organism>
<evidence type="ECO:0000259" key="4">
    <source>
        <dbReference type="PROSITE" id="PS50930"/>
    </source>
</evidence>
<dbReference type="PROSITE" id="PS50930">
    <property type="entry name" value="HTH_LYTTR"/>
    <property type="match status" value="1"/>
</dbReference>
<dbReference type="InterPro" id="IPR050595">
    <property type="entry name" value="Bact_response_regulator"/>
</dbReference>
<gene>
    <name evidence="5" type="ORF">CLV32_0031</name>
</gene>
<dbReference type="InterPro" id="IPR007492">
    <property type="entry name" value="LytTR_DNA-bd_dom"/>
</dbReference>
<feature type="domain" description="HTH LytTR-type" evidence="4">
    <location>
        <begin position="131"/>
        <end position="222"/>
    </location>
</feature>
<name>A0A4R6IP25_9SPHI</name>
<dbReference type="PROSITE" id="PS50110">
    <property type="entry name" value="RESPONSE_REGULATORY"/>
    <property type="match status" value="1"/>
</dbReference>
<dbReference type="GO" id="GO:0000160">
    <property type="term" value="P:phosphorelay signal transduction system"/>
    <property type="evidence" value="ECO:0007669"/>
    <property type="project" value="InterPro"/>
</dbReference>
<dbReference type="Pfam" id="PF00072">
    <property type="entry name" value="Response_reg"/>
    <property type="match status" value="1"/>
</dbReference>